<evidence type="ECO:0000313" key="2">
    <source>
        <dbReference type="EMBL" id="NKY88670.1"/>
    </source>
</evidence>
<dbReference type="Proteomes" id="UP000523447">
    <property type="component" value="Unassembled WGS sequence"/>
</dbReference>
<dbReference type="Pfam" id="PF03583">
    <property type="entry name" value="LIP"/>
    <property type="match status" value="1"/>
</dbReference>
<dbReference type="AlphaFoldDB" id="A0A7X6RJX7"/>
<dbReference type="EMBL" id="JAAXPE010000032">
    <property type="protein sequence ID" value="NKY88670.1"/>
    <property type="molecule type" value="Genomic_DNA"/>
</dbReference>
<sequence>MRLSKFSARIRGPIAAAAIALGALLPSALVSAPAATAAEPAGTVISVEAQPDGWHGMTGGAVVDYWTTTSSGTPVRASGAVFLPAGQPPAGGWPVAAYDHGTTGLGMGCSGITNPVGAPYPGSRGKEDRILEYFQSKGFAVVAPDYLGLGRFDTGPHPYLERQTEATATIDLLRAARATYPQLSRTWIAVGASQGGQAALGTGHLQQTYASDLDFRGTIALDPESDLEHVLPVAGPWVPSIPEIGDGSTAFIAGVLVGLRETRPDIDVDSYLSPRGRELLDSIGALCLDKMIDQVAGSSLGALLAKPLGDPRFTAALTDYLAVPTSGYDAPILLLLNATDKTVPSPLHAALAAQLAANGVDARSVVGFGQHCELNPQMWAAMDEFVARVRSTPTEP</sequence>
<protein>
    <submittedName>
        <fullName evidence="2">Alpha/beta fold hydrolase</fullName>
    </submittedName>
</protein>
<proteinExistence type="predicted"/>
<organism evidence="2 3">
    <name type="scientific">Nocardia veterana</name>
    <dbReference type="NCBI Taxonomy" id="132249"/>
    <lineage>
        <taxon>Bacteria</taxon>
        <taxon>Bacillati</taxon>
        <taxon>Actinomycetota</taxon>
        <taxon>Actinomycetes</taxon>
        <taxon>Mycobacteriales</taxon>
        <taxon>Nocardiaceae</taxon>
        <taxon>Nocardia</taxon>
    </lineage>
</organism>
<keyword evidence="3" id="KW-1185">Reference proteome</keyword>
<dbReference type="PIRSF" id="PIRSF029171">
    <property type="entry name" value="Esterase_LipA"/>
    <property type="match status" value="1"/>
</dbReference>
<accession>A0A7X6RJX7</accession>
<keyword evidence="1" id="KW-0732">Signal</keyword>
<gene>
    <name evidence="2" type="ORF">HGA07_23995</name>
</gene>
<dbReference type="GO" id="GO:0004806">
    <property type="term" value="F:triacylglycerol lipase activity"/>
    <property type="evidence" value="ECO:0007669"/>
    <property type="project" value="InterPro"/>
</dbReference>
<dbReference type="GO" id="GO:0016042">
    <property type="term" value="P:lipid catabolic process"/>
    <property type="evidence" value="ECO:0007669"/>
    <property type="project" value="InterPro"/>
</dbReference>
<comment type="caution">
    <text evidence="2">The sequence shown here is derived from an EMBL/GenBank/DDBJ whole genome shotgun (WGS) entry which is preliminary data.</text>
</comment>
<dbReference type="InterPro" id="IPR029058">
    <property type="entry name" value="AB_hydrolase_fold"/>
</dbReference>
<dbReference type="RefSeq" id="WP_051031882.1">
    <property type="nucleotide sequence ID" value="NZ_CAWPHS010000026.1"/>
</dbReference>
<name>A0A7X6RJX7_9NOCA</name>
<dbReference type="SUPFAM" id="SSF53474">
    <property type="entry name" value="alpha/beta-Hydrolases"/>
    <property type="match status" value="1"/>
</dbReference>
<dbReference type="PANTHER" id="PTHR34853:SF1">
    <property type="entry name" value="LIPASE 5"/>
    <property type="match status" value="1"/>
</dbReference>
<feature type="signal peptide" evidence="1">
    <location>
        <begin position="1"/>
        <end position="37"/>
    </location>
</feature>
<dbReference type="Gene3D" id="3.40.50.1820">
    <property type="entry name" value="alpha/beta hydrolase"/>
    <property type="match status" value="1"/>
</dbReference>
<reference evidence="2 3" key="1">
    <citation type="submission" date="2020-04" db="EMBL/GenBank/DDBJ databases">
        <title>MicrobeNet Type strains.</title>
        <authorList>
            <person name="Nicholson A.C."/>
        </authorList>
    </citation>
    <scope>NUCLEOTIDE SEQUENCE [LARGE SCALE GENOMIC DNA]</scope>
    <source>
        <strain evidence="2 3">DSM 44445</strain>
    </source>
</reference>
<dbReference type="InterPro" id="IPR005152">
    <property type="entry name" value="Lipase_secreted"/>
</dbReference>
<feature type="chain" id="PRO_5038526792" evidence="1">
    <location>
        <begin position="38"/>
        <end position="396"/>
    </location>
</feature>
<dbReference type="Gene3D" id="1.10.260.130">
    <property type="match status" value="1"/>
</dbReference>
<keyword evidence="2" id="KW-0378">Hydrolase</keyword>
<dbReference type="PANTHER" id="PTHR34853">
    <property type="match status" value="1"/>
</dbReference>
<evidence type="ECO:0000256" key="1">
    <source>
        <dbReference type="SAM" id="SignalP"/>
    </source>
</evidence>
<evidence type="ECO:0000313" key="3">
    <source>
        <dbReference type="Proteomes" id="UP000523447"/>
    </source>
</evidence>